<dbReference type="AlphaFoldDB" id="A0A8J3WLH0"/>
<dbReference type="Proteomes" id="UP000619788">
    <property type="component" value="Unassembled WGS sequence"/>
</dbReference>
<evidence type="ECO:0000259" key="1">
    <source>
        <dbReference type="Pfam" id="PF22691"/>
    </source>
</evidence>
<dbReference type="EMBL" id="BOOJ01000027">
    <property type="protein sequence ID" value="GIH92552.1"/>
    <property type="molecule type" value="Genomic_DNA"/>
</dbReference>
<gene>
    <name evidence="2" type="ORF">Psi01_31820</name>
</gene>
<evidence type="ECO:0000313" key="2">
    <source>
        <dbReference type="EMBL" id="GIH92552.1"/>
    </source>
</evidence>
<dbReference type="InterPro" id="IPR055140">
    <property type="entry name" value="Thiolase_C_2"/>
</dbReference>
<keyword evidence="3" id="KW-1185">Reference proteome</keyword>
<protein>
    <submittedName>
        <fullName evidence="2">Lipid-transfer protein</fullName>
    </submittedName>
</protein>
<dbReference type="GO" id="GO:0016747">
    <property type="term" value="F:acyltransferase activity, transferring groups other than amino-acyl groups"/>
    <property type="evidence" value="ECO:0007669"/>
    <property type="project" value="InterPro"/>
</dbReference>
<dbReference type="InterPro" id="IPR002155">
    <property type="entry name" value="Thiolase"/>
</dbReference>
<dbReference type="CDD" id="cd00829">
    <property type="entry name" value="SCP-x_thiolase"/>
    <property type="match status" value="1"/>
</dbReference>
<sequence>MSSLSGRTAVAGIGATEFSKKSGRSELRLAAEAVFAALDDAGLSPADVDGMVTYTQDANQEIAVAREVGIGDLSFFSRVHYGGGAACGTVLHAAMAVATGVARTVVCYRAFNERSGRRFGQPDARLGGEPSSQGLEMSWHVPYGLMTPAAWVAMFARRYMHAYGATSEDFGRVAVAMRRHAATNPAAWFHGRPIMLEEHQASRWIVEPLHLLDCCQESDGAVALVVTSAERARDLRRSPAVIRAAAQGSGAGQMMMTSYYRDDMTGLPEMGVVGRRLWEQSGLGPSDVQAAILYDHFTPFVLTQLEELGFCGRGEARDYVADGGIEIDGRLPVNPHGGQLGEAYIHGMNGIAEAVRQIRGTSVNQVRDVRNVLVTAGTGVPTSGLVLSGG</sequence>
<dbReference type="InterPro" id="IPR016039">
    <property type="entry name" value="Thiolase-like"/>
</dbReference>
<dbReference type="NCBIfam" id="NF005892">
    <property type="entry name" value="PRK07855.1"/>
    <property type="match status" value="1"/>
</dbReference>
<name>A0A8J3WLH0_9ACTN</name>
<reference evidence="2 3" key="1">
    <citation type="submission" date="2021-01" db="EMBL/GenBank/DDBJ databases">
        <title>Whole genome shotgun sequence of Planobispora siamensis NBRC 107568.</title>
        <authorList>
            <person name="Komaki H."/>
            <person name="Tamura T."/>
        </authorList>
    </citation>
    <scope>NUCLEOTIDE SEQUENCE [LARGE SCALE GENOMIC DNA]</scope>
    <source>
        <strain evidence="2 3">NBRC 107568</strain>
    </source>
</reference>
<dbReference type="PIRSF" id="PIRSF000429">
    <property type="entry name" value="Ac-CoA_Ac_transf"/>
    <property type="match status" value="1"/>
</dbReference>
<comment type="caution">
    <text evidence="2">The sequence shown here is derived from an EMBL/GenBank/DDBJ whole genome shotgun (WGS) entry which is preliminary data.</text>
</comment>
<evidence type="ECO:0000313" key="3">
    <source>
        <dbReference type="Proteomes" id="UP000619788"/>
    </source>
</evidence>
<dbReference type="Gene3D" id="3.40.47.10">
    <property type="match status" value="1"/>
</dbReference>
<dbReference type="RefSeq" id="WP_204064753.1">
    <property type="nucleotide sequence ID" value="NZ_BOOJ01000027.1"/>
</dbReference>
<organism evidence="2 3">
    <name type="scientific">Planobispora siamensis</name>
    <dbReference type="NCBI Taxonomy" id="936338"/>
    <lineage>
        <taxon>Bacteria</taxon>
        <taxon>Bacillati</taxon>
        <taxon>Actinomycetota</taxon>
        <taxon>Actinomycetes</taxon>
        <taxon>Streptosporangiales</taxon>
        <taxon>Streptosporangiaceae</taxon>
        <taxon>Planobispora</taxon>
    </lineage>
</organism>
<accession>A0A8J3WLH0</accession>
<dbReference type="SUPFAM" id="SSF53901">
    <property type="entry name" value="Thiolase-like"/>
    <property type="match status" value="2"/>
</dbReference>
<proteinExistence type="predicted"/>
<dbReference type="PANTHER" id="PTHR42870">
    <property type="entry name" value="ACETYL-COA C-ACETYLTRANSFERASE"/>
    <property type="match status" value="1"/>
</dbReference>
<feature type="domain" description="Thiolase C-terminal" evidence="1">
    <location>
        <begin position="260"/>
        <end position="381"/>
    </location>
</feature>
<dbReference type="PANTHER" id="PTHR42870:SF1">
    <property type="entry name" value="NON-SPECIFIC LIPID-TRANSFER PROTEIN-LIKE 2"/>
    <property type="match status" value="1"/>
</dbReference>
<dbReference type="Pfam" id="PF22691">
    <property type="entry name" value="Thiolase_C_1"/>
    <property type="match status" value="1"/>
</dbReference>